<gene>
    <name evidence="10" type="ordered locus">Ecym_2006</name>
</gene>
<dbReference type="GO" id="GO:0043596">
    <property type="term" value="C:nuclear replication fork"/>
    <property type="evidence" value="ECO:0007669"/>
    <property type="project" value="EnsemblFungi"/>
</dbReference>
<dbReference type="GO" id="GO:1902975">
    <property type="term" value="P:mitotic DNA replication initiation"/>
    <property type="evidence" value="ECO:0007669"/>
    <property type="project" value="TreeGrafter"/>
</dbReference>
<dbReference type="CDD" id="cd21693">
    <property type="entry name" value="GINS_B_Psf3"/>
    <property type="match status" value="1"/>
</dbReference>
<dbReference type="KEGG" id="erc:Ecym_2006"/>
<comment type="similarity">
    <text evidence="2 7">Belongs to the GINS3/PSF3 family.</text>
</comment>
<dbReference type="FunCoup" id="G8JNF6">
    <property type="interactions" value="400"/>
</dbReference>
<comment type="subunit">
    <text evidence="3">Component of the GINS complex which is a heterotetramer of SLD5, PSF1, PSF2 and PSF3.</text>
</comment>
<proteinExistence type="inferred from homology"/>
<dbReference type="CDD" id="cd11713">
    <property type="entry name" value="GINS_A_psf3"/>
    <property type="match status" value="1"/>
</dbReference>
<dbReference type="OMA" id="IYKEGWR"/>
<dbReference type="InterPro" id="IPR010492">
    <property type="entry name" value="GINS_Psf3"/>
</dbReference>
<dbReference type="SUPFAM" id="SSF158573">
    <property type="entry name" value="GINS helical bundle-like"/>
    <property type="match status" value="1"/>
</dbReference>
<keyword evidence="11" id="KW-1185">Reference proteome</keyword>
<dbReference type="STRING" id="931890.G8JNF6"/>
<dbReference type="PANTHER" id="PTHR22768">
    <property type="entry name" value="DNA REPLICATION COMPLEX GINS PROTEIN PSF3"/>
    <property type="match status" value="1"/>
</dbReference>
<evidence type="ECO:0000313" key="10">
    <source>
        <dbReference type="EMBL" id="AET37766.1"/>
    </source>
</evidence>
<evidence type="ECO:0000256" key="2">
    <source>
        <dbReference type="ARBA" id="ARBA00006343"/>
    </source>
</evidence>
<dbReference type="Pfam" id="PF05916">
    <property type="entry name" value="Sld5"/>
    <property type="match status" value="1"/>
</dbReference>
<organism evidence="10 11">
    <name type="scientific">Eremothecium cymbalariae (strain CBS 270.75 / DBVPG 7215 / KCTC 17166 / NRRL Y-17582)</name>
    <name type="common">Yeast</name>
    <dbReference type="NCBI Taxonomy" id="931890"/>
    <lineage>
        <taxon>Eukaryota</taxon>
        <taxon>Fungi</taxon>
        <taxon>Dikarya</taxon>
        <taxon>Ascomycota</taxon>
        <taxon>Saccharomycotina</taxon>
        <taxon>Saccharomycetes</taxon>
        <taxon>Saccharomycetales</taxon>
        <taxon>Saccharomycetaceae</taxon>
        <taxon>Eremothecium</taxon>
    </lineage>
</organism>
<keyword evidence="5 7" id="KW-0235">DNA replication</keyword>
<dbReference type="RefSeq" id="XP_003644583.1">
    <property type="nucleotide sequence ID" value="XM_003644535.1"/>
</dbReference>
<dbReference type="GO" id="GO:0000785">
    <property type="term" value="C:chromatin"/>
    <property type="evidence" value="ECO:0007669"/>
    <property type="project" value="EnsemblFungi"/>
</dbReference>
<dbReference type="HOGENOM" id="CLU_081646_0_1_1"/>
<sequence>MGYYDVDEILAAGTKFSCKFNYDIPGLGYLEGNPGRQLNKNAKIELPLWLASVLAIVTGDQEHDDEEALPFVQFLSPEMFSSKVVNAIKSDAPTLDVHSISGQFYTLGIKWATLFSDVELAGVINKMLLERALEINRHASSVSVDAGVAPSDSTGTLLMTLDEFEKKLYKETHDTYRDAKLWLSRR</sequence>
<dbReference type="Pfam" id="PF22466">
    <property type="entry name" value="PSF3_N"/>
    <property type="match status" value="1"/>
</dbReference>
<evidence type="ECO:0000259" key="9">
    <source>
        <dbReference type="Pfam" id="PF22466"/>
    </source>
</evidence>
<evidence type="ECO:0000259" key="8">
    <source>
        <dbReference type="Pfam" id="PF05916"/>
    </source>
</evidence>
<comment type="function">
    <text evidence="7">The GINS complex plays an essential role in the initiation of DNA replication.</text>
</comment>
<dbReference type="PANTHER" id="PTHR22768:SF0">
    <property type="entry name" value="DNA REPLICATION COMPLEX GINS PROTEIN PSF3"/>
    <property type="match status" value="1"/>
</dbReference>
<dbReference type="eggNOG" id="KOG1106">
    <property type="taxonomic scope" value="Eukaryota"/>
</dbReference>
<evidence type="ECO:0000256" key="1">
    <source>
        <dbReference type="ARBA" id="ARBA00004123"/>
    </source>
</evidence>
<dbReference type="InterPro" id="IPR055221">
    <property type="entry name" value="PSF3_N"/>
</dbReference>
<evidence type="ECO:0000313" key="11">
    <source>
        <dbReference type="Proteomes" id="UP000006790"/>
    </source>
</evidence>
<evidence type="ECO:0000256" key="4">
    <source>
        <dbReference type="ARBA" id="ARBA00015140"/>
    </source>
</evidence>
<dbReference type="SUPFAM" id="SSF160059">
    <property type="entry name" value="PriA/YqbF domain"/>
    <property type="match status" value="1"/>
</dbReference>
<dbReference type="Gene3D" id="1.20.58.2050">
    <property type="match status" value="1"/>
</dbReference>
<name>G8JNF6_ERECY</name>
<protein>
    <recommendedName>
        <fullName evidence="4 7">DNA replication complex GINS protein PSF3</fullName>
    </recommendedName>
</protein>
<evidence type="ECO:0000256" key="6">
    <source>
        <dbReference type="ARBA" id="ARBA00023242"/>
    </source>
</evidence>
<dbReference type="EMBL" id="CP002498">
    <property type="protein sequence ID" value="AET37766.1"/>
    <property type="molecule type" value="Genomic_DNA"/>
</dbReference>
<accession>G8JNF6</accession>
<evidence type="ECO:0000256" key="3">
    <source>
        <dbReference type="ARBA" id="ARBA00011352"/>
    </source>
</evidence>
<dbReference type="InParanoid" id="G8JNF6"/>
<evidence type="ECO:0000256" key="7">
    <source>
        <dbReference type="RuleBase" id="RU367161"/>
    </source>
</evidence>
<dbReference type="InterPro" id="IPR038437">
    <property type="entry name" value="GINS_Psf3_sf"/>
</dbReference>
<comment type="subcellular location">
    <subcellularLocation>
        <location evidence="1 7">Nucleus</location>
    </subcellularLocation>
</comment>
<reference evidence="11" key="1">
    <citation type="journal article" date="2012" name="G3 (Bethesda)">
        <title>Pichia sorbitophila, an interspecies yeast hybrid reveals early steps of genome resolution following polyploidization.</title>
        <authorList>
            <person name="Leh Louis V."/>
            <person name="Despons L."/>
            <person name="Friedrich A."/>
            <person name="Martin T."/>
            <person name="Durrens P."/>
            <person name="Casaregola S."/>
            <person name="Neuveglise C."/>
            <person name="Fairhead C."/>
            <person name="Marck C."/>
            <person name="Cruz J.A."/>
            <person name="Straub M.L."/>
            <person name="Kugler V."/>
            <person name="Sacerdot C."/>
            <person name="Uzunov Z."/>
            <person name="Thierry A."/>
            <person name="Weiss S."/>
            <person name="Bleykasten C."/>
            <person name="De Montigny J."/>
            <person name="Jacques N."/>
            <person name="Jung P."/>
            <person name="Lemaire M."/>
            <person name="Mallet S."/>
            <person name="Morel G."/>
            <person name="Richard G.F."/>
            <person name="Sarkar A."/>
            <person name="Savel G."/>
            <person name="Schacherer J."/>
            <person name="Seret M.L."/>
            <person name="Talla E."/>
            <person name="Samson G."/>
            <person name="Jubin C."/>
            <person name="Poulain J."/>
            <person name="Vacherie B."/>
            <person name="Barbe V."/>
            <person name="Pelletier E."/>
            <person name="Sherman D.J."/>
            <person name="Westhof E."/>
            <person name="Weissenbach J."/>
            <person name="Baret P.V."/>
            <person name="Wincker P."/>
            <person name="Gaillardin C."/>
            <person name="Dujon B."/>
            <person name="Souciet J.L."/>
        </authorList>
    </citation>
    <scope>NUCLEOTIDE SEQUENCE [LARGE SCALE GENOMIC DNA]</scope>
    <source>
        <strain evidence="11">CBS 270.75 / DBVPG 7215 / KCTC 17166 / NRRL Y-17582</strain>
    </source>
</reference>
<dbReference type="OrthoDB" id="10251744at2759"/>
<dbReference type="InterPro" id="IPR021151">
    <property type="entry name" value="GINS_A"/>
</dbReference>
<keyword evidence="6 7" id="KW-0539">Nucleus</keyword>
<feature type="domain" description="DNA replication complex GINS protein PSF3 N-terminal" evidence="9">
    <location>
        <begin position="4"/>
        <end position="56"/>
    </location>
</feature>
<dbReference type="Proteomes" id="UP000006790">
    <property type="component" value="Chromosome 2"/>
</dbReference>
<dbReference type="GO" id="GO:0071162">
    <property type="term" value="C:CMG complex"/>
    <property type="evidence" value="ECO:0007669"/>
    <property type="project" value="EnsemblFungi"/>
</dbReference>
<feature type="domain" description="GINS subunit" evidence="8">
    <location>
        <begin position="80"/>
        <end position="183"/>
    </location>
</feature>
<dbReference type="GO" id="GO:0000811">
    <property type="term" value="C:GINS complex"/>
    <property type="evidence" value="ECO:0007669"/>
    <property type="project" value="UniProtKB-UniRule"/>
</dbReference>
<dbReference type="AlphaFoldDB" id="G8JNF6"/>
<dbReference type="GeneID" id="11470459"/>
<dbReference type="GO" id="GO:0000727">
    <property type="term" value="P:double-strand break repair via break-induced replication"/>
    <property type="evidence" value="ECO:0007669"/>
    <property type="project" value="EnsemblFungi"/>
</dbReference>
<dbReference type="InterPro" id="IPR036224">
    <property type="entry name" value="GINS_bundle-like_dom_sf"/>
</dbReference>
<evidence type="ECO:0000256" key="5">
    <source>
        <dbReference type="ARBA" id="ARBA00022705"/>
    </source>
</evidence>